<dbReference type="Pfam" id="PF01849">
    <property type="entry name" value="NAC"/>
    <property type="match status" value="1"/>
</dbReference>
<organism evidence="4 5">
    <name type="scientific">Ditylenchus dipsaci</name>
    <dbReference type="NCBI Taxonomy" id="166011"/>
    <lineage>
        <taxon>Eukaryota</taxon>
        <taxon>Metazoa</taxon>
        <taxon>Ecdysozoa</taxon>
        <taxon>Nematoda</taxon>
        <taxon>Chromadorea</taxon>
        <taxon>Rhabditida</taxon>
        <taxon>Tylenchina</taxon>
        <taxon>Tylenchomorpha</taxon>
        <taxon>Sphaerularioidea</taxon>
        <taxon>Anguinidae</taxon>
        <taxon>Anguininae</taxon>
        <taxon>Ditylenchus</taxon>
    </lineage>
</organism>
<feature type="domain" description="NAC-A/B" evidence="3">
    <location>
        <begin position="55"/>
        <end position="123"/>
    </location>
</feature>
<reference evidence="5" key="1">
    <citation type="submission" date="2022-11" db="UniProtKB">
        <authorList>
            <consortium name="WormBaseParasite"/>
        </authorList>
    </citation>
    <scope>IDENTIFICATION</scope>
</reference>
<dbReference type="PROSITE" id="PS51151">
    <property type="entry name" value="NAC_AB"/>
    <property type="match status" value="1"/>
</dbReference>
<dbReference type="Proteomes" id="UP000887574">
    <property type="component" value="Unplaced"/>
</dbReference>
<dbReference type="AlphaFoldDB" id="A0A915DM95"/>
<dbReference type="InterPro" id="IPR002715">
    <property type="entry name" value="Nas_poly-pep-assoc_cplx_dom"/>
</dbReference>
<proteinExistence type="inferred from homology"/>
<dbReference type="PANTHER" id="PTHR10351">
    <property type="entry name" value="TRANSCRIPTION FACTOR BTF3 FAMILY MEMBER"/>
    <property type="match status" value="1"/>
</dbReference>
<protein>
    <recommendedName>
        <fullName evidence="2">Transcription factor BTF3</fullName>
    </recommendedName>
</protein>
<dbReference type="InterPro" id="IPR039370">
    <property type="entry name" value="BTF3"/>
</dbReference>
<accession>A0A915DM95</accession>
<evidence type="ECO:0000313" key="4">
    <source>
        <dbReference type="Proteomes" id="UP000887574"/>
    </source>
</evidence>
<evidence type="ECO:0000256" key="2">
    <source>
        <dbReference type="RuleBase" id="RU361272"/>
    </source>
</evidence>
<dbReference type="Gene3D" id="2.20.70.30">
    <property type="entry name" value="Nascent polypeptide-associated complex domain"/>
    <property type="match status" value="1"/>
</dbReference>
<name>A0A915DM95_9BILA</name>
<dbReference type="InterPro" id="IPR038187">
    <property type="entry name" value="NAC_A/B_dom_sf"/>
</dbReference>
<comment type="similarity">
    <text evidence="1 2">Belongs to the NAC-beta family.</text>
</comment>
<evidence type="ECO:0000256" key="1">
    <source>
        <dbReference type="ARBA" id="ARBA00005296"/>
    </source>
</evidence>
<dbReference type="WBParaSite" id="jg20864">
    <property type="protein sequence ID" value="jg20864"/>
    <property type="gene ID" value="jg20864"/>
</dbReference>
<keyword evidence="4" id="KW-1185">Reference proteome</keyword>
<sequence length="189" mass="21293">MEATDEKIKKLQQNAESVRNRWKGVQFSNIPGVSLKLSIVQALLAAREVVHKTAATDDKKLQTHLKISVTTIPSIDEVNMICDDGSVIHFNVPRCRLLSRRILSRYITGLLKETVGRDVPHILTQLGIGSLNQLQKLVENQIVRRSQMMEFQVDLVGDIDLRKWLSRMVKCSSSSTKPSKDQSLMDAVD</sequence>
<evidence type="ECO:0000259" key="3">
    <source>
        <dbReference type="PROSITE" id="PS51151"/>
    </source>
</evidence>
<evidence type="ECO:0000313" key="5">
    <source>
        <dbReference type="WBParaSite" id="jg20864"/>
    </source>
</evidence>